<proteinExistence type="predicted"/>
<comment type="caution">
    <text evidence="2">The sequence shown here is derived from an EMBL/GenBank/DDBJ whole genome shotgun (WGS) entry which is preliminary data.</text>
</comment>
<dbReference type="PANTHER" id="PTHR21666:SF270">
    <property type="entry name" value="MUREIN HYDROLASE ACTIVATOR ENVC"/>
    <property type="match status" value="1"/>
</dbReference>
<feature type="domain" description="M23ase beta-sheet core" evidence="1">
    <location>
        <begin position="155"/>
        <end position="184"/>
    </location>
</feature>
<reference evidence="2 3" key="1">
    <citation type="submission" date="2018-11" db="EMBL/GenBank/DDBJ databases">
        <authorList>
            <person name="Zhou Z."/>
            <person name="Wang G."/>
        </authorList>
    </citation>
    <scope>NUCLEOTIDE SEQUENCE [LARGE SCALE GENOMIC DNA]</scope>
    <source>
        <strain evidence="2 3">KCTC52004</strain>
    </source>
</reference>
<organism evidence="2 3">
    <name type="scientific">Larkinella rosea</name>
    <dbReference type="NCBI Taxonomy" id="2025312"/>
    <lineage>
        <taxon>Bacteria</taxon>
        <taxon>Pseudomonadati</taxon>
        <taxon>Bacteroidota</taxon>
        <taxon>Cytophagia</taxon>
        <taxon>Cytophagales</taxon>
        <taxon>Spirosomataceae</taxon>
        <taxon>Larkinella</taxon>
    </lineage>
</organism>
<dbReference type="Pfam" id="PF01551">
    <property type="entry name" value="Peptidase_M23"/>
    <property type="match status" value="2"/>
</dbReference>
<dbReference type="InterPro" id="IPR050570">
    <property type="entry name" value="Cell_wall_metabolism_enzyme"/>
</dbReference>
<dbReference type="OrthoDB" id="9810477at2"/>
<evidence type="ECO:0000313" key="2">
    <source>
        <dbReference type="EMBL" id="RRB07691.1"/>
    </source>
</evidence>
<feature type="domain" description="M23ase beta-sheet core" evidence="1">
    <location>
        <begin position="68"/>
        <end position="132"/>
    </location>
</feature>
<dbReference type="SUPFAM" id="SSF51261">
    <property type="entry name" value="Duplicated hybrid motif"/>
    <property type="match status" value="1"/>
</dbReference>
<dbReference type="AlphaFoldDB" id="A0A3P1C2T1"/>
<dbReference type="EMBL" id="RQJO01000007">
    <property type="protein sequence ID" value="RRB07691.1"/>
    <property type="molecule type" value="Genomic_DNA"/>
</dbReference>
<accession>A0A3P1C2T1</accession>
<keyword evidence="3" id="KW-1185">Reference proteome</keyword>
<gene>
    <name evidence="2" type="ORF">EHT25_07935</name>
</gene>
<dbReference type="InterPro" id="IPR016047">
    <property type="entry name" value="M23ase_b-sheet_dom"/>
</dbReference>
<dbReference type="CDD" id="cd12797">
    <property type="entry name" value="M23_peptidase"/>
    <property type="match status" value="1"/>
</dbReference>
<name>A0A3P1C2T1_9BACT</name>
<evidence type="ECO:0000259" key="1">
    <source>
        <dbReference type="Pfam" id="PF01551"/>
    </source>
</evidence>
<dbReference type="PANTHER" id="PTHR21666">
    <property type="entry name" value="PEPTIDASE-RELATED"/>
    <property type="match status" value="1"/>
</dbReference>
<dbReference type="Proteomes" id="UP000271925">
    <property type="component" value="Unassembled WGS sequence"/>
</dbReference>
<protein>
    <submittedName>
        <fullName evidence="2">M23 family peptidase</fullName>
    </submittedName>
</protein>
<dbReference type="Gene3D" id="2.70.70.10">
    <property type="entry name" value="Glucose Permease (Domain IIA)"/>
    <property type="match status" value="1"/>
</dbReference>
<evidence type="ECO:0000313" key="3">
    <source>
        <dbReference type="Proteomes" id="UP000271925"/>
    </source>
</evidence>
<dbReference type="InterPro" id="IPR011055">
    <property type="entry name" value="Dup_hybrid_motif"/>
</dbReference>
<sequence>MVEIVRKKRVSIGLVGFLLLIRLVGFGQATPDKEILKAVQPGYFLFPIMPGEANSLSGGLGDLRPNHFHAGIDIRTAQREGLDVYAAADGYVSRIAVFTGGYGNVIFIKHPNGLTTVYGHLKTLNDTLGRFLRAEQYKKQTFEIDLRPQPNQFPVKKGEIIALSGNTGGSGGPHLHFEIRDAKNNLLNPLLFGFQEIEDELPPFFERIALQPLTPASRVNGQASRIALTPTRKPNGDYVLTQPVSANGLIGLEVLGHDRTSGSPFKNGLTCIEIQLDNREVFAYNMNNFPNEETRFINLHMNYSVEQLTGQRFHRCYLADGNTLNLYRYDGKRGKLPLFDGQPHEVSITLYDCFQHASTLRFTVNPEIASETVAKLIPSKLPTALFTSVEENTLIIRARNFPTTSAPIAQLFMSGAALEIPVSYVRGNEASYVIDLQKQLPDSVKIGKTVQALNFKKRIVPGQETTYRDSSVTITFRPETLYDTLHLAVSSSGNRLTINQGTVAMNDYFEVNFAPTEPLENRQKSQVYLVNGGGRSYVGGFWKGDRFLFKARQLGTFQLLTDLNPPTVKILRKDYQVLVATVRDDLSGIDTVRAMVNGEWILMQYDYKKALIWSDKLDPAKPFEGSVVLEVKDRAGNLTTVTAVLPPAPRPMMVDSAAILNKEN</sequence>
<dbReference type="GO" id="GO:0004222">
    <property type="term" value="F:metalloendopeptidase activity"/>
    <property type="evidence" value="ECO:0007669"/>
    <property type="project" value="TreeGrafter"/>
</dbReference>